<dbReference type="AlphaFoldDB" id="A0A086CFY6"/>
<dbReference type="Proteomes" id="UP000028922">
    <property type="component" value="Unassembled WGS sequence"/>
</dbReference>
<dbReference type="eggNOG" id="ENOG502Z8IN">
    <property type="taxonomic scope" value="Bacteria"/>
</dbReference>
<gene>
    <name evidence="1" type="ORF">ucyna2_01090</name>
</gene>
<dbReference type="STRING" id="1527444.ucyna2_01090"/>
<evidence type="ECO:0000313" key="2">
    <source>
        <dbReference type="Proteomes" id="UP000028922"/>
    </source>
</evidence>
<evidence type="ECO:0008006" key="3">
    <source>
        <dbReference type="Google" id="ProtNLM"/>
    </source>
</evidence>
<dbReference type="InterPro" id="IPR021399">
    <property type="entry name" value="DUF3038"/>
</dbReference>
<dbReference type="Pfam" id="PF11237">
    <property type="entry name" value="DUF3038"/>
    <property type="match status" value="1"/>
</dbReference>
<name>A0A086CFY6_9CHRO</name>
<organism evidence="1 2">
    <name type="scientific">Candidatus Atelocyanobacterium thalassa isolate SIO64986</name>
    <dbReference type="NCBI Taxonomy" id="1527444"/>
    <lineage>
        <taxon>Bacteria</taxon>
        <taxon>Bacillati</taxon>
        <taxon>Cyanobacteriota</taxon>
        <taxon>Cyanophyceae</taxon>
        <taxon>Oscillatoriophycideae</taxon>
        <taxon>Chroococcales</taxon>
        <taxon>Aphanothecaceae</taxon>
        <taxon>Candidatus Atelocyanobacterium</taxon>
        <taxon>Candidatus Atelocyanobacterium thalassae</taxon>
    </lineage>
</organism>
<sequence>MSDIDSSVELKPIILDALPDFIISGHHCSTHIQKHIDLILLALEALDLRTSEQMLTTIKLFNLQKIIKNRIVLWRLRSTNPWRRAYNRSVLSIEQAKALIIITNHHVKPLTSEIRQLLLAEQQMTENNLPVTCHFLLAEYLDQFRAHFHSRMNPSRTKVSLYLGSEQKLNELALMLLKKLLFCTGTSGMQRLWVSLFDGEVI</sequence>
<protein>
    <recommendedName>
        <fullName evidence="3">DUF3038 domain-containing protein</fullName>
    </recommendedName>
</protein>
<comment type="caution">
    <text evidence="1">The sequence shown here is derived from an EMBL/GenBank/DDBJ whole genome shotgun (WGS) entry which is preliminary data.</text>
</comment>
<reference evidence="1 2" key="1">
    <citation type="submission" date="2014-08" db="EMBL/GenBank/DDBJ databases">
        <title>Comparative genomics reveals surprising divergence of two closely related strains of uncultivated UCYN-A cyanobacteria.</title>
        <authorList>
            <person name="Bombar D."/>
            <person name="Heller P."/>
            <person name="Sanchez-Baracaldo P."/>
            <person name="Carter B.J."/>
            <person name="Zert J.P."/>
        </authorList>
    </citation>
    <scope>NUCLEOTIDE SEQUENCE [LARGE SCALE GENOMIC DNA]</scope>
</reference>
<dbReference type="PATRIC" id="fig|1527444.3.peg.1041"/>
<accession>A0A086CFY6</accession>
<dbReference type="EMBL" id="JPSP01000014">
    <property type="protein sequence ID" value="KFF41100.1"/>
    <property type="molecule type" value="Genomic_DNA"/>
</dbReference>
<proteinExistence type="predicted"/>
<evidence type="ECO:0000313" key="1">
    <source>
        <dbReference type="EMBL" id="KFF41100.1"/>
    </source>
</evidence>